<organism evidence="1 2">
    <name type="scientific">Polarella glacialis</name>
    <name type="common">Dinoflagellate</name>
    <dbReference type="NCBI Taxonomy" id="89957"/>
    <lineage>
        <taxon>Eukaryota</taxon>
        <taxon>Sar</taxon>
        <taxon>Alveolata</taxon>
        <taxon>Dinophyceae</taxon>
        <taxon>Suessiales</taxon>
        <taxon>Suessiaceae</taxon>
        <taxon>Polarella</taxon>
    </lineage>
</organism>
<feature type="non-terminal residue" evidence="1">
    <location>
        <position position="149"/>
    </location>
</feature>
<dbReference type="Proteomes" id="UP000626109">
    <property type="component" value="Unassembled WGS sequence"/>
</dbReference>
<protein>
    <submittedName>
        <fullName evidence="1">Uncharacterized protein</fullName>
    </submittedName>
</protein>
<reference evidence="1" key="1">
    <citation type="submission" date="2021-02" db="EMBL/GenBank/DDBJ databases">
        <authorList>
            <person name="Dougan E. K."/>
            <person name="Rhodes N."/>
            <person name="Thang M."/>
            <person name="Chan C."/>
        </authorList>
    </citation>
    <scope>NUCLEOTIDE SEQUENCE</scope>
</reference>
<evidence type="ECO:0000313" key="1">
    <source>
        <dbReference type="EMBL" id="CAE8652949.1"/>
    </source>
</evidence>
<name>A0A813IH99_POLGL</name>
<proteinExistence type="predicted"/>
<gene>
    <name evidence="1" type="ORF">PGLA2088_LOCUS10069</name>
</gene>
<dbReference type="EMBL" id="CAJNNW010011271">
    <property type="protein sequence ID" value="CAE8652949.1"/>
    <property type="molecule type" value="Genomic_DNA"/>
</dbReference>
<sequence length="149" mass="16828">MKSLQLRYHWFRFAGSGALNRADAERPDLTSWEQQLAVPSASTYYDAHDMPALSSSRIWHATRKHGFYYGFAIPLDLSLLLRTLGKGKRVCFSLRVLRVPRLQRGIRCRQAAWSESRSGRALRLPCSVLVPPSLCSLPVISRASPCAIR</sequence>
<comment type="caution">
    <text evidence="1">The sequence shown here is derived from an EMBL/GenBank/DDBJ whole genome shotgun (WGS) entry which is preliminary data.</text>
</comment>
<evidence type="ECO:0000313" key="2">
    <source>
        <dbReference type="Proteomes" id="UP000626109"/>
    </source>
</evidence>
<accession>A0A813IH99</accession>
<dbReference type="AlphaFoldDB" id="A0A813IH99"/>